<dbReference type="RefSeq" id="WP_091944740.1">
    <property type="nucleotide sequence ID" value="NZ_FOSV01000006.1"/>
</dbReference>
<keyword evidence="1" id="KW-0732">Signal</keyword>
<dbReference type="Proteomes" id="UP000198804">
    <property type="component" value="Unassembled WGS sequence"/>
</dbReference>
<accession>A0A1I4DK49</accession>
<feature type="chain" id="PRO_5011521506" description="Copper binding protein CusF" evidence="1">
    <location>
        <begin position="21"/>
        <end position="118"/>
    </location>
</feature>
<proteinExistence type="predicted"/>
<keyword evidence="3" id="KW-1185">Reference proteome</keyword>
<organism evidence="2 3">
    <name type="scientific">Methylorubrum salsuginis</name>
    <dbReference type="NCBI Taxonomy" id="414703"/>
    <lineage>
        <taxon>Bacteria</taxon>
        <taxon>Pseudomonadati</taxon>
        <taxon>Pseudomonadota</taxon>
        <taxon>Alphaproteobacteria</taxon>
        <taxon>Hyphomicrobiales</taxon>
        <taxon>Methylobacteriaceae</taxon>
        <taxon>Methylorubrum</taxon>
    </lineage>
</organism>
<dbReference type="AlphaFoldDB" id="A0A1I4DK49"/>
<name>A0A1I4DK49_9HYPH</name>
<reference evidence="3" key="1">
    <citation type="submission" date="2016-10" db="EMBL/GenBank/DDBJ databases">
        <authorList>
            <person name="Varghese N."/>
            <person name="Submissions S."/>
        </authorList>
    </citation>
    <scope>NUCLEOTIDE SEQUENCE [LARGE SCALE GENOMIC DNA]</scope>
    <source>
        <strain evidence="3">CGMCC 1.6474</strain>
    </source>
</reference>
<evidence type="ECO:0000256" key="1">
    <source>
        <dbReference type="SAM" id="SignalP"/>
    </source>
</evidence>
<sequence>MRFPVTALTLALTLSSPAFAAGPNGGQVVMAEDHPVELVVTDTDLTFFVSEEAGQPIATAGLTGKAYIQAGGKTETVALKGAAPNRFVGALKAPLPPGAKIVLSARVHGHGLQARFER</sequence>
<evidence type="ECO:0000313" key="3">
    <source>
        <dbReference type="Proteomes" id="UP000198804"/>
    </source>
</evidence>
<evidence type="ECO:0000313" key="2">
    <source>
        <dbReference type="EMBL" id="SFK93922.1"/>
    </source>
</evidence>
<gene>
    <name evidence="2" type="ORF">SAMN04488125_10680</name>
</gene>
<dbReference type="OrthoDB" id="7933680at2"/>
<protein>
    <recommendedName>
        <fullName evidence="4">Copper binding protein CusF</fullName>
    </recommendedName>
</protein>
<feature type="signal peptide" evidence="1">
    <location>
        <begin position="1"/>
        <end position="20"/>
    </location>
</feature>
<dbReference type="EMBL" id="FOSV01000006">
    <property type="protein sequence ID" value="SFK93922.1"/>
    <property type="molecule type" value="Genomic_DNA"/>
</dbReference>
<dbReference type="STRING" id="414703.SAMN04488125_10680"/>
<evidence type="ECO:0008006" key="4">
    <source>
        <dbReference type="Google" id="ProtNLM"/>
    </source>
</evidence>